<sequence length="43" mass="4768">MRGMVYKSISVVLIVAVVMIVIAAHHEKENDVLASLKEAFNLQ</sequence>
<protein>
    <submittedName>
        <fullName evidence="1">Uncharacterized protein</fullName>
    </submittedName>
</protein>
<accession>A0A382N3N6</accession>
<proteinExistence type="predicted"/>
<dbReference type="EMBL" id="UINC01097015">
    <property type="protein sequence ID" value="SVC54372.1"/>
    <property type="molecule type" value="Genomic_DNA"/>
</dbReference>
<dbReference type="AlphaFoldDB" id="A0A382N3N6"/>
<evidence type="ECO:0000313" key="1">
    <source>
        <dbReference type="EMBL" id="SVC54372.1"/>
    </source>
</evidence>
<name>A0A382N3N6_9ZZZZ</name>
<organism evidence="1">
    <name type="scientific">marine metagenome</name>
    <dbReference type="NCBI Taxonomy" id="408172"/>
    <lineage>
        <taxon>unclassified sequences</taxon>
        <taxon>metagenomes</taxon>
        <taxon>ecological metagenomes</taxon>
    </lineage>
</organism>
<reference evidence="1" key="1">
    <citation type="submission" date="2018-05" db="EMBL/GenBank/DDBJ databases">
        <authorList>
            <person name="Lanie J.A."/>
            <person name="Ng W.-L."/>
            <person name="Kazmierczak K.M."/>
            <person name="Andrzejewski T.M."/>
            <person name="Davidsen T.M."/>
            <person name="Wayne K.J."/>
            <person name="Tettelin H."/>
            <person name="Glass J.I."/>
            <person name="Rusch D."/>
            <person name="Podicherti R."/>
            <person name="Tsui H.-C.T."/>
            <person name="Winkler M.E."/>
        </authorList>
    </citation>
    <scope>NUCLEOTIDE SEQUENCE</scope>
</reference>
<gene>
    <name evidence="1" type="ORF">METZ01_LOCUS307226</name>
</gene>